<protein>
    <submittedName>
        <fullName evidence="1">Uncharacterized protein</fullName>
    </submittedName>
</protein>
<gene>
    <name evidence="1" type="ORF">METZ01_LOCUS198489</name>
</gene>
<organism evidence="1">
    <name type="scientific">marine metagenome</name>
    <dbReference type="NCBI Taxonomy" id="408172"/>
    <lineage>
        <taxon>unclassified sequences</taxon>
        <taxon>metagenomes</taxon>
        <taxon>ecological metagenomes</taxon>
    </lineage>
</organism>
<reference evidence="1" key="1">
    <citation type="submission" date="2018-05" db="EMBL/GenBank/DDBJ databases">
        <authorList>
            <person name="Lanie J.A."/>
            <person name="Ng W.-L."/>
            <person name="Kazmierczak K.M."/>
            <person name="Andrzejewski T.M."/>
            <person name="Davidsen T.M."/>
            <person name="Wayne K.J."/>
            <person name="Tettelin H."/>
            <person name="Glass J.I."/>
            <person name="Rusch D."/>
            <person name="Podicherti R."/>
            <person name="Tsui H.-C.T."/>
            <person name="Winkler M.E."/>
        </authorList>
    </citation>
    <scope>NUCLEOTIDE SEQUENCE</scope>
</reference>
<evidence type="ECO:0000313" key="1">
    <source>
        <dbReference type="EMBL" id="SVB45635.1"/>
    </source>
</evidence>
<dbReference type="AlphaFoldDB" id="A0A382E5B6"/>
<sequence length="41" mass="4816">MLTLLVTLGGAETPEFHLQTDQFVKKWKQHDVFLDYHAEPM</sequence>
<proteinExistence type="predicted"/>
<name>A0A382E5B6_9ZZZZ</name>
<dbReference type="EMBL" id="UINC01042676">
    <property type="protein sequence ID" value="SVB45635.1"/>
    <property type="molecule type" value="Genomic_DNA"/>
</dbReference>
<accession>A0A382E5B6</accession>